<comment type="caution">
    <text evidence="2">The sequence shown here is derived from an EMBL/GenBank/DDBJ whole genome shotgun (WGS) entry which is preliminary data.</text>
</comment>
<proteinExistence type="predicted"/>
<sequence length="317" mass="35192">MRTSSNNGSAAALSKNLKERRPIPQRGQIKMKIAAKAIQSLVSIVSSASSPQYLGTPRNKSRNYWNKIQVPFTRGCSNDSLSVNVDTLVIDIFKPSEPGRAAMRTDSEFTIRINAFPATTEVLNKSTHCVPSTSKDIQHTHTSDNKPIPSTYIKFLNKAASNTQNTTPRCISFSQVNRQILNSSTTLLYYLFIHFLIPTKRRPRVTCQLSLQSRLHQESNIDRATNGPRNGEIGGGLMKAAIGSALSSFICPWLMSSLICFLGVIVPTAAKFVQSLIVCNCITNHSDEKNKKMKYSLLFYPIFLLQNRLASVCSLEM</sequence>
<dbReference type="AlphaFoldDB" id="A0ABD3BP37"/>
<gene>
    <name evidence="2" type="ORF">CASFOL_036808</name>
</gene>
<evidence type="ECO:0000313" key="2">
    <source>
        <dbReference type="EMBL" id="KAL3619238.1"/>
    </source>
</evidence>
<accession>A0ABD3BP37</accession>
<dbReference type="EMBL" id="JAVIJP010000069">
    <property type="protein sequence ID" value="KAL3619238.1"/>
    <property type="molecule type" value="Genomic_DNA"/>
</dbReference>
<reference evidence="3" key="1">
    <citation type="journal article" date="2024" name="IScience">
        <title>Strigolactones Initiate the Formation of Haustorium-like Structures in Castilleja.</title>
        <authorList>
            <person name="Buerger M."/>
            <person name="Peterson D."/>
            <person name="Chory J."/>
        </authorList>
    </citation>
    <scope>NUCLEOTIDE SEQUENCE [LARGE SCALE GENOMIC DNA]</scope>
</reference>
<dbReference type="Proteomes" id="UP001632038">
    <property type="component" value="Unassembled WGS sequence"/>
</dbReference>
<evidence type="ECO:0000256" key="1">
    <source>
        <dbReference type="SAM" id="MobiDB-lite"/>
    </source>
</evidence>
<keyword evidence="3" id="KW-1185">Reference proteome</keyword>
<name>A0ABD3BP37_9LAMI</name>
<protein>
    <submittedName>
        <fullName evidence="2">Uncharacterized protein</fullName>
    </submittedName>
</protein>
<organism evidence="2 3">
    <name type="scientific">Castilleja foliolosa</name>
    <dbReference type="NCBI Taxonomy" id="1961234"/>
    <lineage>
        <taxon>Eukaryota</taxon>
        <taxon>Viridiplantae</taxon>
        <taxon>Streptophyta</taxon>
        <taxon>Embryophyta</taxon>
        <taxon>Tracheophyta</taxon>
        <taxon>Spermatophyta</taxon>
        <taxon>Magnoliopsida</taxon>
        <taxon>eudicotyledons</taxon>
        <taxon>Gunneridae</taxon>
        <taxon>Pentapetalae</taxon>
        <taxon>asterids</taxon>
        <taxon>lamiids</taxon>
        <taxon>Lamiales</taxon>
        <taxon>Orobanchaceae</taxon>
        <taxon>Pedicularideae</taxon>
        <taxon>Castillejinae</taxon>
        <taxon>Castilleja</taxon>
    </lineage>
</organism>
<feature type="region of interest" description="Disordered" evidence="1">
    <location>
        <begin position="1"/>
        <end position="25"/>
    </location>
</feature>
<evidence type="ECO:0000313" key="3">
    <source>
        <dbReference type="Proteomes" id="UP001632038"/>
    </source>
</evidence>